<dbReference type="AlphaFoldDB" id="A0A0C2X3A3"/>
<name>A0A0C2X3A3_AMAMK</name>
<keyword evidence="1" id="KW-0472">Membrane</keyword>
<sequence>MRHQVMSGLLRFTSHRGRTLTMRITTRTTIPVDYDPMGPLRAIWAGTKDRRRGHADRIGRIVRPWLFSRSLPRPMMIAVAMHWMQIVFLDFVELWLMNRVMIKTMKNGMLTSGCGSLSSGWR</sequence>
<keyword evidence="1" id="KW-0812">Transmembrane</keyword>
<reference evidence="2 3" key="1">
    <citation type="submission" date="2014-04" db="EMBL/GenBank/DDBJ databases">
        <title>Evolutionary Origins and Diversification of the Mycorrhizal Mutualists.</title>
        <authorList>
            <consortium name="DOE Joint Genome Institute"/>
            <consortium name="Mycorrhizal Genomics Consortium"/>
            <person name="Kohler A."/>
            <person name="Kuo A."/>
            <person name="Nagy L.G."/>
            <person name="Floudas D."/>
            <person name="Copeland A."/>
            <person name="Barry K.W."/>
            <person name="Cichocki N."/>
            <person name="Veneault-Fourrey C."/>
            <person name="LaButti K."/>
            <person name="Lindquist E.A."/>
            <person name="Lipzen A."/>
            <person name="Lundell T."/>
            <person name="Morin E."/>
            <person name="Murat C."/>
            <person name="Riley R."/>
            <person name="Ohm R."/>
            <person name="Sun H."/>
            <person name="Tunlid A."/>
            <person name="Henrissat B."/>
            <person name="Grigoriev I.V."/>
            <person name="Hibbett D.S."/>
            <person name="Martin F."/>
        </authorList>
    </citation>
    <scope>NUCLEOTIDE SEQUENCE [LARGE SCALE GENOMIC DNA]</scope>
    <source>
        <strain evidence="2 3">Koide BX008</strain>
    </source>
</reference>
<accession>A0A0C2X3A3</accession>
<proteinExistence type="predicted"/>
<feature type="transmembrane region" description="Helical" evidence="1">
    <location>
        <begin position="75"/>
        <end position="96"/>
    </location>
</feature>
<evidence type="ECO:0000313" key="2">
    <source>
        <dbReference type="EMBL" id="KIL63686.1"/>
    </source>
</evidence>
<dbReference type="EMBL" id="KN818256">
    <property type="protein sequence ID" value="KIL63686.1"/>
    <property type="molecule type" value="Genomic_DNA"/>
</dbReference>
<dbReference type="InParanoid" id="A0A0C2X3A3"/>
<organism evidence="2 3">
    <name type="scientific">Amanita muscaria (strain Koide BX008)</name>
    <dbReference type="NCBI Taxonomy" id="946122"/>
    <lineage>
        <taxon>Eukaryota</taxon>
        <taxon>Fungi</taxon>
        <taxon>Dikarya</taxon>
        <taxon>Basidiomycota</taxon>
        <taxon>Agaricomycotina</taxon>
        <taxon>Agaricomycetes</taxon>
        <taxon>Agaricomycetidae</taxon>
        <taxon>Agaricales</taxon>
        <taxon>Pluteineae</taxon>
        <taxon>Amanitaceae</taxon>
        <taxon>Amanita</taxon>
    </lineage>
</organism>
<keyword evidence="3" id="KW-1185">Reference proteome</keyword>
<protein>
    <submittedName>
        <fullName evidence="2">Uncharacterized protein</fullName>
    </submittedName>
</protein>
<gene>
    <name evidence="2" type="ORF">M378DRAFT_653968</name>
</gene>
<evidence type="ECO:0000256" key="1">
    <source>
        <dbReference type="SAM" id="Phobius"/>
    </source>
</evidence>
<evidence type="ECO:0000313" key="3">
    <source>
        <dbReference type="Proteomes" id="UP000054549"/>
    </source>
</evidence>
<keyword evidence="1" id="KW-1133">Transmembrane helix</keyword>
<dbReference type="Proteomes" id="UP000054549">
    <property type="component" value="Unassembled WGS sequence"/>
</dbReference>
<dbReference type="HOGENOM" id="CLU_2026124_0_0_1"/>